<dbReference type="InterPro" id="IPR050997">
    <property type="entry name" value="MAPEG"/>
</dbReference>
<dbReference type="SUPFAM" id="SSF161084">
    <property type="entry name" value="MAPEG domain-like"/>
    <property type="match status" value="1"/>
</dbReference>
<protein>
    <recommendedName>
        <fullName evidence="8">Microsomal glutathione S-transferase 3</fullName>
    </recommendedName>
</protein>
<dbReference type="GO" id="GO:0016020">
    <property type="term" value="C:membrane"/>
    <property type="evidence" value="ECO:0007669"/>
    <property type="project" value="UniProtKB-SubCell"/>
</dbReference>
<evidence type="ECO:0000313" key="7">
    <source>
        <dbReference type="Proteomes" id="UP000664169"/>
    </source>
</evidence>
<dbReference type="PANTHER" id="PTHR10250:SF26">
    <property type="entry name" value="GLUTATHIONE S-TRANSFERASE 3, MITOCHONDRIAL"/>
    <property type="match status" value="1"/>
</dbReference>
<dbReference type="Gene3D" id="1.20.120.550">
    <property type="entry name" value="Membrane associated eicosanoid/glutathione metabolism-like domain"/>
    <property type="match status" value="1"/>
</dbReference>
<organism evidence="6 7">
    <name type="scientific">Gomphillus americanus</name>
    <dbReference type="NCBI Taxonomy" id="1940652"/>
    <lineage>
        <taxon>Eukaryota</taxon>
        <taxon>Fungi</taxon>
        <taxon>Dikarya</taxon>
        <taxon>Ascomycota</taxon>
        <taxon>Pezizomycotina</taxon>
        <taxon>Lecanoromycetes</taxon>
        <taxon>OSLEUM clade</taxon>
        <taxon>Ostropomycetidae</taxon>
        <taxon>Ostropales</taxon>
        <taxon>Graphidaceae</taxon>
        <taxon>Gomphilloideae</taxon>
        <taxon>Gomphillus</taxon>
    </lineage>
</organism>
<dbReference type="GO" id="GO:0005783">
    <property type="term" value="C:endoplasmic reticulum"/>
    <property type="evidence" value="ECO:0007669"/>
    <property type="project" value="TreeGrafter"/>
</dbReference>
<feature type="transmembrane region" description="Helical" evidence="5">
    <location>
        <begin position="12"/>
        <end position="32"/>
    </location>
</feature>
<dbReference type="OrthoDB" id="410651at2759"/>
<reference evidence="6" key="1">
    <citation type="submission" date="2021-03" db="EMBL/GenBank/DDBJ databases">
        <authorList>
            <person name="Tagirdzhanova G."/>
        </authorList>
    </citation>
    <scope>NUCLEOTIDE SEQUENCE</scope>
</reference>
<dbReference type="PANTHER" id="PTHR10250">
    <property type="entry name" value="MICROSOMAL GLUTATHIONE S-TRANSFERASE"/>
    <property type="match status" value="1"/>
</dbReference>
<dbReference type="GO" id="GO:0004364">
    <property type="term" value="F:glutathione transferase activity"/>
    <property type="evidence" value="ECO:0007669"/>
    <property type="project" value="TreeGrafter"/>
</dbReference>
<proteinExistence type="predicted"/>
<keyword evidence="4 5" id="KW-0472">Membrane</keyword>
<gene>
    <name evidence="6" type="ORF">GOMPHAMPRED_006239</name>
</gene>
<evidence type="ECO:0000313" key="6">
    <source>
        <dbReference type="EMBL" id="CAF9908647.1"/>
    </source>
</evidence>
<evidence type="ECO:0000256" key="4">
    <source>
        <dbReference type="ARBA" id="ARBA00023136"/>
    </source>
</evidence>
<dbReference type="InterPro" id="IPR001129">
    <property type="entry name" value="Membr-assoc_MAPEG"/>
</dbReference>
<comment type="caution">
    <text evidence="6">The sequence shown here is derived from an EMBL/GenBank/DDBJ whole genome shotgun (WGS) entry which is preliminary data.</text>
</comment>
<accession>A0A8H3HZ85</accession>
<name>A0A8H3HZ85_9LECA</name>
<keyword evidence="2 5" id="KW-0812">Transmembrane</keyword>
<comment type="subcellular location">
    <subcellularLocation>
        <location evidence="1">Membrane</location>
        <topology evidence="1">Multi-pass membrane protein</topology>
    </subcellularLocation>
</comment>
<evidence type="ECO:0000256" key="5">
    <source>
        <dbReference type="SAM" id="Phobius"/>
    </source>
</evidence>
<evidence type="ECO:0000256" key="2">
    <source>
        <dbReference type="ARBA" id="ARBA00022692"/>
    </source>
</evidence>
<evidence type="ECO:0000256" key="3">
    <source>
        <dbReference type="ARBA" id="ARBA00022989"/>
    </source>
</evidence>
<keyword evidence="3 5" id="KW-1133">Transmembrane helix</keyword>
<sequence length="151" mass="16710">MNSTIALTLPANYTYVLLVAASSTLVSAWHTIAVMKYRKRSKIPYPNTYASHEQAEKSIDAYQFNCAQRAHHNFLEIYPEFLTQLAIAGLTFPELSAGLGAVYLVARVIYATGYTRPVRDGGRGRYNGIIQYVPRAGLAGLSLASVYKLIF</sequence>
<dbReference type="Proteomes" id="UP000664169">
    <property type="component" value="Unassembled WGS sequence"/>
</dbReference>
<dbReference type="AlphaFoldDB" id="A0A8H3HZ85"/>
<dbReference type="GO" id="GO:0005635">
    <property type="term" value="C:nuclear envelope"/>
    <property type="evidence" value="ECO:0007669"/>
    <property type="project" value="TreeGrafter"/>
</dbReference>
<evidence type="ECO:0000256" key="1">
    <source>
        <dbReference type="ARBA" id="ARBA00004141"/>
    </source>
</evidence>
<dbReference type="GO" id="GO:0004602">
    <property type="term" value="F:glutathione peroxidase activity"/>
    <property type="evidence" value="ECO:0007669"/>
    <property type="project" value="TreeGrafter"/>
</dbReference>
<dbReference type="EMBL" id="CAJPDQ010000004">
    <property type="protein sequence ID" value="CAF9908647.1"/>
    <property type="molecule type" value="Genomic_DNA"/>
</dbReference>
<evidence type="ECO:0008006" key="8">
    <source>
        <dbReference type="Google" id="ProtNLM"/>
    </source>
</evidence>
<dbReference type="Pfam" id="PF01124">
    <property type="entry name" value="MAPEG"/>
    <property type="match status" value="1"/>
</dbReference>
<dbReference type="InterPro" id="IPR023352">
    <property type="entry name" value="MAPEG-like_dom_sf"/>
</dbReference>
<keyword evidence="7" id="KW-1185">Reference proteome</keyword>